<organism evidence="1 2">
    <name type="scientific">Lobosporangium transversale</name>
    <dbReference type="NCBI Taxonomy" id="64571"/>
    <lineage>
        <taxon>Eukaryota</taxon>
        <taxon>Fungi</taxon>
        <taxon>Fungi incertae sedis</taxon>
        <taxon>Mucoromycota</taxon>
        <taxon>Mortierellomycotina</taxon>
        <taxon>Mortierellomycetes</taxon>
        <taxon>Mortierellales</taxon>
        <taxon>Mortierellaceae</taxon>
        <taxon>Lobosporangium</taxon>
    </lineage>
</organism>
<comment type="caution">
    <text evidence="1">The sequence shown here is derived from an EMBL/GenBank/DDBJ whole genome shotgun (WGS) entry which is preliminary data.</text>
</comment>
<sequence length="211" mass="24034">MIEQSQKETFGRFFKSILPYGHTAEDINLAMFGKIIDMEPTISSDNHKILLDIVKEDANKSTDHCVVAMIGRSGSGKTATIVDLAKHHFVVYVVCSDPHSRKPPGFQDPNFDKLAKEANDFHCTQYEKALESFDQVLSKDNNLKNLIDDRINLEFLTRLLFLLMLFSIKSDLSPEQFFREQTNEGISTIGELVEALRVYDVITIRAMFQQV</sequence>
<dbReference type="Proteomes" id="UP000193648">
    <property type="component" value="Unassembled WGS sequence"/>
</dbReference>
<dbReference type="RefSeq" id="XP_021879106.1">
    <property type="nucleotide sequence ID" value="XM_022019495.1"/>
</dbReference>
<evidence type="ECO:0000313" key="2">
    <source>
        <dbReference type="Proteomes" id="UP000193648"/>
    </source>
</evidence>
<proteinExistence type="predicted"/>
<dbReference type="GeneID" id="33561340"/>
<gene>
    <name evidence="1" type="ORF">BCR41DRAFT_132586</name>
</gene>
<accession>A0A1Y2GG97</accession>
<dbReference type="InParanoid" id="A0A1Y2GG97"/>
<dbReference type="EMBL" id="MCFF01000032">
    <property type="protein sequence ID" value="ORZ10016.1"/>
    <property type="molecule type" value="Genomic_DNA"/>
</dbReference>
<evidence type="ECO:0000313" key="1">
    <source>
        <dbReference type="EMBL" id="ORZ10016.1"/>
    </source>
</evidence>
<dbReference type="AlphaFoldDB" id="A0A1Y2GG97"/>
<keyword evidence="2" id="KW-1185">Reference proteome</keyword>
<protein>
    <submittedName>
        <fullName evidence="1">Uncharacterized protein</fullName>
    </submittedName>
</protein>
<dbReference type="OrthoDB" id="2423606at2759"/>
<reference evidence="1 2" key="1">
    <citation type="submission" date="2016-07" db="EMBL/GenBank/DDBJ databases">
        <title>Pervasive Adenine N6-methylation of Active Genes in Fungi.</title>
        <authorList>
            <consortium name="DOE Joint Genome Institute"/>
            <person name="Mondo S.J."/>
            <person name="Dannebaum R.O."/>
            <person name="Kuo R.C."/>
            <person name="Labutti K."/>
            <person name="Haridas S."/>
            <person name="Kuo A."/>
            <person name="Salamov A."/>
            <person name="Ahrendt S.R."/>
            <person name="Lipzen A."/>
            <person name="Sullivan W."/>
            <person name="Andreopoulos W.B."/>
            <person name="Clum A."/>
            <person name="Lindquist E."/>
            <person name="Daum C."/>
            <person name="Ramamoorthy G.K."/>
            <person name="Gryganskyi A."/>
            <person name="Culley D."/>
            <person name="Magnuson J.K."/>
            <person name="James T.Y."/>
            <person name="O'Malley M.A."/>
            <person name="Stajich J.E."/>
            <person name="Spatafora J.W."/>
            <person name="Visel A."/>
            <person name="Grigoriev I.V."/>
        </authorList>
    </citation>
    <scope>NUCLEOTIDE SEQUENCE [LARGE SCALE GENOMIC DNA]</scope>
    <source>
        <strain evidence="1 2">NRRL 3116</strain>
    </source>
</reference>
<name>A0A1Y2GG97_9FUNG</name>